<comment type="cofactor">
    <cofactor evidence="1">
        <name>Mg(2+)</name>
        <dbReference type="ChEBI" id="CHEBI:18420"/>
    </cofactor>
</comment>
<dbReference type="EC" id="2.2.1.7" evidence="5"/>
<dbReference type="AlphaFoldDB" id="A0A1H2ZYF5"/>
<evidence type="ECO:0000256" key="11">
    <source>
        <dbReference type="ARBA" id="ARBA00023229"/>
    </source>
</evidence>
<dbReference type="Gene3D" id="3.40.50.970">
    <property type="match status" value="2"/>
</dbReference>
<evidence type="ECO:0000256" key="6">
    <source>
        <dbReference type="ARBA" id="ARBA00022679"/>
    </source>
</evidence>
<dbReference type="Pfam" id="PF02779">
    <property type="entry name" value="Transket_pyr"/>
    <property type="match status" value="1"/>
</dbReference>
<evidence type="ECO:0000259" key="12">
    <source>
        <dbReference type="SMART" id="SM00861"/>
    </source>
</evidence>
<dbReference type="FunFam" id="3.40.50.970:FF:000010">
    <property type="entry name" value="1-deoxy-D-xylulose-5-phosphate synthase"/>
    <property type="match status" value="1"/>
</dbReference>
<dbReference type="InterPro" id="IPR029061">
    <property type="entry name" value="THDP-binding"/>
</dbReference>
<dbReference type="UniPathway" id="UPA00064">
    <property type="reaction ID" value="UER00091"/>
</dbReference>
<dbReference type="CDD" id="cd07033">
    <property type="entry name" value="TPP_PYR_DXS_TK_like"/>
    <property type="match status" value="1"/>
</dbReference>
<keyword evidence="11" id="KW-0414">Isoprene biosynthesis</keyword>
<dbReference type="PANTHER" id="PTHR43322:SF1">
    <property type="entry name" value="1-DEOXY-D-XYLULOSE-5-PHOSPHATE SYNTHASE"/>
    <property type="match status" value="1"/>
</dbReference>
<proteinExistence type="inferred from homology"/>
<keyword evidence="6" id="KW-0808">Transferase</keyword>
<comment type="caution">
    <text evidence="13">The sequence shown here is derived from an EMBL/GenBank/DDBJ whole genome shotgun (WGS) entry which is preliminary data.</text>
</comment>
<dbReference type="InterPro" id="IPR009014">
    <property type="entry name" value="Transketo_C/PFOR_II"/>
</dbReference>
<comment type="subunit">
    <text evidence="4">Homodimer.</text>
</comment>
<name>A0A1H2ZYF5_ACIFE</name>
<dbReference type="GO" id="GO:0009228">
    <property type="term" value="P:thiamine biosynthetic process"/>
    <property type="evidence" value="ECO:0007669"/>
    <property type="project" value="UniProtKB-KW"/>
</dbReference>
<dbReference type="Pfam" id="PF02780">
    <property type="entry name" value="Transketolase_C"/>
    <property type="match status" value="1"/>
</dbReference>
<keyword evidence="9" id="KW-0784">Thiamine biosynthesis</keyword>
<feature type="domain" description="Transketolase-like pyrimidine-binding" evidence="12">
    <location>
        <begin position="276"/>
        <end position="447"/>
    </location>
</feature>
<evidence type="ECO:0000256" key="2">
    <source>
        <dbReference type="ARBA" id="ARBA00004980"/>
    </source>
</evidence>
<comment type="pathway">
    <text evidence="2">Metabolic intermediate biosynthesis; 1-deoxy-D-xylulose 5-phosphate biosynthesis; 1-deoxy-D-xylulose 5-phosphate from D-glyceraldehyde 3-phosphate and pyruvate: step 1/1.</text>
</comment>
<evidence type="ECO:0000313" key="14">
    <source>
        <dbReference type="Proteomes" id="UP000182379"/>
    </source>
</evidence>
<protein>
    <recommendedName>
        <fullName evidence="5">1-deoxy-D-xylulose-5-phosphate synthase</fullName>
        <ecNumber evidence="5">2.2.1.7</ecNumber>
    </recommendedName>
</protein>
<keyword evidence="10" id="KW-0786">Thiamine pyrophosphate</keyword>
<dbReference type="NCBIfam" id="NF008968">
    <property type="entry name" value="PRK12315.1"/>
    <property type="match status" value="1"/>
</dbReference>
<dbReference type="SMART" id="SM00861">
    <property type="entry name" value="Transket_pyr"/>
    <property type="match status" value="1"/>
</dbReference>
<organism evidence="13 14">
    <name type="scientific">Acidaminococcus fermentans</name>
    <dbReference type="NCBI Taxonomy" id="905"/>
    <lineage>
        <taxon>Bacteria</taxon>
        <taxon>Bacillati</taxon>
        <taxon>Bacillota</taxon>
        <taxon>Negativicutes</taxon>
        <taxon>Acidaminococcales</taxon>
        <taxon>Acidaminococcaceae</taxon>
        <taxon>Acidaminococcus</taxon>
    </lineage>
</organism>
<keyword evidence="8" id="KW-0460">Magnesium</keyword>
<evidence type="ECO:0000256" key="9">
    <source>
        <dbReference type="ARBA" id="ARBA00022977"/>
    </source>
</evidence>
<dbReference type="CDD" id="cd02007">
    <property type="entry name" value="TPP_DXS"/>
    <property type="match status" value="1"/>
</dbReference>
<gene>
    <name evidence="13" type="ORF">SAMN05216495_11732</name>
</gene>
<dbReference type="Proteomes" id="UP000182379">
    <property type="component" value="Unassembled WGS sequence"/>
</dbReference>
<dbReference type="GO" id="GO:0016114">
    <property type="term" value="P:terpenoid biosynthetic process"/>
    <property type="evidence" value="ECO:0007669"/>
    <property type="project" value="InterPro"/>
</dbReference>
<dbReference type="GO" id="GO:0008661">
    <property type="term" value="F:1-deoxy-D-xylulose-5-phosphate synthase activity"/>
    <property type="evidence" value="ECO:0007669"/>
    <property type="project" value="UniProtKB-EC"/>
</dbReference>
<dbReference type="InterPro" id="IPR005475">
    <property type="entry name" value="Transketolase-like_Pyr-bd"/>
</dbReference>
<accession>A0A1H2ZYF5</accession>
<evidence type="ECO:0000313" key="13">
    <source>
        <dbReference type="EMBL" id="SDX22403.1"/>
    </source>
</evidence>
<evidence type="ECO:0000256" key="8">
    <source>
        <dbReference type="ARBA" id="ARBA00022842"/>
    </source>
</evidence>
<evidence type="ECO:0000256" key="5">
    <source>
        <dbReference type="ARBA" id="ARBA00013150"/>
    </source>
</evidence>
<dbReference type="GO" id="GO:0046872">
    <property type="term" value="F:metal ion binding"/>
    <property type="evidence" value="ECO:0007669"/>
    <property type="project" value="UniProtKB-KW"/>
</dbReference>
<evidence type="ECO:0000256" key="4">
    <source>
        <dbReference type="ARBA" id="ARBA00011738"/>
    </source>
</evidence>
<reference evidence="13 14" key="1">
    <citation type="submission" date="2016-10" db="EMBL/GenBank/DDBJ databases">
        <authorList>
            <person name="Varghese N."/>
            <person name="Submissions S."/>
        </authorList>
    </citation>
    <scope>NUCLEOTIDE SEQUENCE [LARGE SCALE GENOMIC DNA]</scope>
    <source>
        <strain evidence="13 14">WCC6</strain>
    </source>
</reference>
<evidence type="ECO:0000256" key="3">
    <source>
        <dbReference type="ARBA" id="ARBA00011081"/>
    </source>
</evidence>
<dbReference type="PANTHER" id="PTHR43322">
    <property type="entry name" value="1-D-DEOXYXYLULOSE 5-PHOSPHATE SYNTHASE-RELATED"/>
    <property type="match status" value="1"/>
</dbReference>
<evidence type="ECO:0000256" key="7">
    <source>
        <dbReference type="ARBA" id="ARBA00022723"/>
    </source>
</evidence>
<dbReference type="GO" id="GO:0019288">
    <property type="term" value="P:isopentenyl diphosphate biosynthetic process, methylerythritol 4-phosphate pathway"/>
    <property type="evidence" value="ECO:0007669"/>
    <property type="project" value="TreeGrafter"/>
</dbReference>
<dbReference type="GO" id="GO:0005829">
    <property type="term" value="C:cytosol"/>
    <property type="evidence" value="ECO:0007669"/>
    <property type="project" value="TreeGrafter"/>
</dbReference>
<evidence type="ECO:0000256" key="1">
    <source>
        <dbReference type="ARBA" id="ARBA00001946"/>
    </source>
</evidence>
<sequence>MLEKIKGPEDLKKLNPQERQELIDEMRKAMLERASVHMGHVGPDLGIVEATVALHTVFDSPKDKIVYDVSHQSYPHKMLTGRMQAYTDPAHYNDVSGYTNPDESEHDFFNVGHTSTSISLASGLAKARDLQGGKENIIAVIGDGSLSGGMAVEGLDTVGELGTNFIVVFNDNDMSIAENHGGMYKGIKKLRETNGQAADNLFRAFGLDYRFVADGNDVEALIRAFEEVRDIDHPVVVHIVTQKGKGYAPAEKNKEDWHWHMPFDLATGEVREPYTDRYGEATAAFLLQQMKKDPKLVAMTAAVPMVMGFTPERRKEAGSQYIDVGIAEEQAVSMASGLAKGGMHPVFASYATFFQRTYDQLSQDVCVNRNPATFLVFGASMYSMNDVTHLCFYDIPLLSNIPNLVYLAPATLEEYKAMLGWAIAQETHPVAIRVPVPVYENGSLYPVKAEKDYRELNRFAVTHKGSQVALLGAGNFYGLAEQTAKELQSRGIDATVINPRYLTGLDTELLEELRKDHTVVATMEDGCLAGGFGEKIASYYGKTDMRILNFGIPKAFYDRYDYARLAEENHLTPQLAAEDILALL</sequence>
<dbReference type="SUPFAM" id="SSF52518">
    <property type="entry name" value="Thiamin diphosphate-binding fold (THDP-binding)"/>
    <property type="match status" value="2"/>
</dbReference>
<keyword evidence="7" id="KW-0479">Metal-binding</keyword>
<dbReference type="Gene3D" id="3.40.50.920">
    <property type="match status" value="1"/>
</dbReference>
<dbReference type="SUPFAM" id="SSF52922">
    <property type="entry name" value="TK C-terminal domain-like"/>
    <property type="match status" value="1"/>
</dbReference>
<evidence type="ECO:0000256" key="10">
    <source>
        <dbReference type="ARBA" id="ARBA00023052"/>
    </source>
</evidence>
<dbReference type="EMBL" id="FNOP01000017">
    <property type="protein sequence ID" value="SDX22403.1"/>
    <property type="molecule type" value="Genomic_DNA"/>
</dbReference>
<dbReference type="InterPro" id="IPR005477">
    <property type="entry name" value="Dxylulose-5-P_synthase"/>
</dbReference>
<dbReference type="InterPro" id="IPR033248">
    <property type="entry name" value="Transketolase_C"/>
</dbReference>
<dbReference type="Pfam" id="PF13292">
    <property type="entry name" value="DXP_synthase_N"/>
    <property type="match status" value="2"/>
</dbReference>
<comment type="similarity">
    <text evidence="3">Belongs to the transketolase family. DXPS subfamily.</text>
</comment>
<dbReference type="NCBIfam" id="NF003933">
    <property type="entry name" value="PRK05444.2-2"/>
    <property type="match status" value="1"/>
</dbReference>